<proteinExistence type="predicted"/>
<sequence length="221" mass="24401">MECLGGWLNQLQADIRSRRAEPGAPGRSLESLGWGAFDRVADKYISLFQFRPGLRKKTSHQQMTFQSRFCPVSQFCPSPPEKRKTASRARSPAKAATSVRLGVYNGAPHRHARSISCCLVPEPPVRRHPVNASASSPKAISQIPRCCCLLTLSCIFQSEPRTRASSSQRTRSVLEFIGGIAAQSSIPRGSNTQHLCPKVVSQTSMPTCRLPRRGRHSHEQP</sequence>
<dbReference type="Proteomes" id="UP001278766">
    <property type="component" value="Unassembled WGS sequence"/>
</dbReference>
<evidence type="ECO:0000313" key="2">
    <source>
        <dbReference type="Proteomes" id="UP001278766"/>
    </source>
</evidence>
<organism evidence="1 2">
    <name type="scientific">Chaetomium fimeti</name>
    <dbReference type="NCBI Taxonomy" id="1854472"/>
    <lineage>
        <taxon>Eukaryota</taxon>
        <taxon>Fungi</taxon>
        <taxon>Dikarya</taxon>
        <taxon>Ascomycota</taxon>
        <taxon>Pezizomycotina</taxon>
        <taxon>Sordariomycetes</taxon>
        <taxon>Sordariomycetidae</taxon>
        <taxon>Sordariales</taxon>
        <taxon>Chaetomiaceae</taxon>
        <taxon>Chaetomium</taxon>
    </lineage>
</organism>
<gene>
    <name evidence="1" type="ORF">B0H64DRAFT_118899</name>
</gene>
<reference evidence="1" key="2">
    <citation type="submission" date="2023-06" db="EMBL/GenBank/DDBJ databases">
        <authorList>
            <consortium name="Lawrence Berkeley National Laboratory"/>
            <person name="Haridas S."/>
            <person name="Hensen N."/>
            <person name="Bonometti L."/>
            <person name="Westerberg I."/>
            <person name="Brannstrom I.O."/>
            <person name="Guillou S."/>
            <person name="Cros-Aarteil S."/>
            <person name="Calhoun S."/>
            <person name="Kuo A."/>
            <person name="Mondo S."/>
            <person name="Pangilinan J."/>
            <person name="Riley R."/>
            <person name="Labutti K."/>
            <person name="Andreopoulos B."/>
            <person name="Lipzen A."/>
            <person name="Chen C."/>
            <person name="Yanf M."/>
            <person name="Daum C."/>
            <person name="Ng V."/>
            <person name="Clum A."/>
            <person name="Steindorff A."/>
            <person name="Ohm R."/>
            <person name="Martin F."/>
            <person name="Silar P."/>
            <person name="Natvig D."/>
            <person name="Lalanne C."/>
            <person name="Gautier V."/>
            <person name="Ament-Velasquez S.L."/>
            <person name="Kruys A."/>
            <person name="Hutchinson M.I."/>
            <person name="Powell A.J."/>
            <person name="Barry K."/>
            <person name="Miller A.N."/>
            <person name="Grigoriev I.V."/>
            <person name="Debuchy R."/>
            <person name="Gladieux P."/>
            <person name="Thoren M.H."/>
            <person name="Johannesson H."/>
        </authorList>
    </citation>
    <scope>NUCLEOTIDE SEQUENCE</scope>
    <source>
        <strain evidence="1">CBS 168.71</strain>
    </source>
</reference>
<protein>
    <submittedName>
        <fullName evidence="1">Uncharacterized protein</fullName>
    </submittedName>
</protein>
<dbReference type="AlphaFoldDB" id="A0AAE0HIE7"/>
<accession>A0AAE0HIE7</accession>
<comment type="caution">
    <text evidence="1">The sequence shown here is derived from an EMBL/GenBank/DDBJ whole genome shotgun (WGS) entry which is preliminary data.</text>
</comment>
<reference evidence="1" key="1">
    <citation type="journal article" date="2023" name="Mol. Phylogenet. Evol.">
        <title>Genome-scale phylogeny and comparative genomics of the fungal order Sordariales.</title>
        <authorList>
            <person name="Hensen N."/>
            <person name="Bonometti L."/>
            <person name="Westerberg I."/>
            <person name="Brannstrom I.O."/>
            <person name="Guillou S."/>
            <person name="Cros-Aarteil S."/>
            <person name="Calhoun S."/>
            <person name="Haridas S."/>
            <person name="Kuo A."/>
            <person name="Mondo S."/>
            <person name="Pangilinan J."/>
            <person name="Riley R."/>
            <person name="LaButti K."/>
            <person name="Andreopoulos B."/>
            <person name="Lipzen A."/>
            <person name="Chen C."/>
            <person name="Yan M."/>
            <person name="Daum C."/>
            <person name="Ng V."/>
            <person name="Clum A."/>
            <person name="Steindorff A."/>
            <person name="Ohm R.A."/>
            <person name="Martin F."/>
            <person name="Silar P."/>
            <person name="Natvig D.O."/>
            <person name="Lalanne C."/>
            <person name="Gautier V."/>
            <person name="Ament-Velasquez S.L."/>
            <person name="Kruys A."/>
            <person name="Hutchinson M.I."/>
            <person name="Powell A.J."/>
            <person name="Barry K."/>
            <person name="Miller A.N."/>
            <person name="Grigoriev I.V."/>
            <person name="Debuchy R."/>
            <person name="Gladieux P."/>
            <person name="Hiltunen Thoren M."/>
            <person name="Johannesson H."/>
        </authorList>
    </citation>
    <scope>NUCLEOTIDE SEQUENCE</scope>
    <source>
        <strain evidence="1">CBS 168.71</strain>
    </source>
</reference>
<dbReference type="RefSeq" id="XP_062660641.1">
    <property type="nucleotide sequence ID" value="XM_062797910.1"/>
</dbReference>
<evidence type="ECO:0000313" key="1">
    <source>
        <dbReference type="EMBL" id="KAK3297127.1"/>
    </source>
</evidence>
<name>A0AAE0HIE7_9PEZI</name>
<keyword evidence="2" id="KW-1185">Reference proteome</keyword>
<dbReference type="EMBL" id="JAUEPN010000003">
    <property type="protein sequence ID" value="KAK3297127.1"/>
    <property type="molecule type" value="Genomic_DNA"/>
</dbReference>
<dbReference type="GeneID" id="87834858"/>